<dbReference type="PANTHER" id="PTHR46491">
    <property type="entry name" value="CDGSH IRON SULFUR DOMAIN PROTEIN HOMOLOG"/>
    <property type="match status" value="1"/>
</dbReference>
<evidence type="ECO:0000259" key="6">
    <source>
        <dbReference type="SMART" id="SM00704"/>
    </source>
</evidence>
<dbReference type="InParanoid" id="A0A4W3JAC0"/>
<comment type="cofactor">
    <cofactor evidence="5">
        <name>[2Fe-2S] cluster</name>
        <dbReference type="ChEBI" id="CHEBI:190135"/>
    </cofactor>
</comment>
<dbReference type="OMA" id="CRLFFSQ"/>
<feature type="domain" description="Iron-binding zinc finger CDGSH type" evidence="6">
    <location>
        <begin position="84"/>
        <end position="121"/>
    </location>
</feature>
<evidence type="ECO:0000313" key="7">
    <source>
        <dbReference type="Ensembl" id="ENSCMIP00000036496.1"/>
    </source>
</evidence>
<dbReference type="InterPro" id="IPR018967">
    <property type="entry name" value="FeS-contain_CDGSH-typ"/>
</dbReference>
<accession>A0A4W3JAC0</accession>
<reference evidence="8" key="1">
    <citation type="journal article" date="2006" name="Science">
        <title>Ancient noncoding elements conserved in the human genome.</title>
        <authorList>
            <person name="Venkatesh B."/>
            <person name="Kirkness E.F."/>
            <person name="Loh Y.H."/>
            <person name="Halpern A.L."/>
            <person name="Lee A.P."/>
            <person name="Johnson J."/>
            <person name="Dandona N."/>
            <person name="Viswanathan L.D."/>
            <person name="Tay A."/>
            <person name="Venter J.C."/>
            <person name="Strausberg R.L."/>
            <person name="Brenner S."/>
        </authorList>
    </citation>
    <scope>NUCLEOTIDE SEQUENCE [LARGE SCALE GENOMIC DNA]</scope>
</reference>
<keyword evidence="1" id="KW-0001">2Fe-2S</keyword>
<evidence type="ECO:0000313" key="8">
    <source>
        <dbReference type="Proteomes" id="UP000314986"/>
    </source>
</evidence>
<evidence type="ECO:0000256" key="2">
    <source>
        <dbReference type="ARBA" id="ARBA00022723"/>
    </source>
</evidence>
<reference evidence="8" key="3">
    <citation type="journal article" date="2014" name="Nature">
        <title>Elephant shark genome provides unique insights into gnathostome evolution.</title>
        <authorList>
            <consortium name="International Elephant Shark Genome Sequencing Consortium"/>
            <person name="Venkatesh B."/>
            <person name="Lee A.P."/>
            <person name="Ravi V."/>
            <person name="Maurya A.K."/>
            <person name="Lian M.M."/>
            <person name="Swann J.B."/>
            <person name="Ohta Y."/>
            <person name="Flajnik M.F."/>
            <person name="Sutoh Y."/>
            <person name="Kasahara M."/>
            <person name="Hoon S."/>
            <person name="Gangu V."/>
            <person name="Roy S.W."/>
            <person name="Irimia M."/>
            <person name="Korzh V."/>
            <person name="Kondrychyn I."/>
            <person name="Lim Z.W."/>
            <person name="Tay B.H."/>
            <person name="Tohari S."/>
            <person name="Kong K.W."/>
            <person name="Ho S."/>
            <person name="Lorente-Galdos B."/>
            <person name="Quilez J."/>
            <person name="Marques-Bonet T."/>
            <person name="Raney B.J."/>
            <person name="Ingham P.W."/>
            <person name="Tay A."/>
            <person name="Hillier L.W."/>
            <person name="Minx P."/>
            <person name="Boehm T."/>
            <person name="Wilson R.K."/>
            <person name="Brenner S."/>
            <person name="Warren W.C."/>
        </authorList>
    </citation>
    <scope>NUCLEOTIDE SEQUENCE [LARGE SCALE GENOMIC DNA]</scope>
</reference>
<dbReference type="GO" id="GO:0051537">
    <property type="term" value="F:2 iron, 2 sulfur cluster binding"/>
    <property type="evidence" value="ECO:0007669"/>
    <property type="project" value="UniProtKB-KW"/>
</dbReference>
<dbReference type="GO" id="GO:0005739">
    <property type="term" value="C:mitochondrion"/>
    <property type="evidence" value="ECO:0007669"/>
    <property type="project" value="TreeGrafter"/>
</dbReference>
<dbReference type="Proteomes" id="UP000314986">
    <property type="component" value="Unassembled WGS sequence"/>
</dbReference>
<dbReference type="AlphaFoldDB" id="A0A4W3JAC0"/>
<evidence type="ECO:0000256" key="1">
    <source>
        <dbReference type="ARBA" id="ARBA00022714"/>
    </source>
</evidence>
<protein>
    <recommendedName>
        <fullName evidence="6">Iron-binding zinc finger CDGSH type domain-containing protein</fullName>
    </recommendedName>
</protein>
<keyword evidence="8" id="KW-1185">Reference proteome</keyword>
<keyword evidence="3" id="KW-0408">Iron</keyword>
<dbReference type="InterPro" id="IPR052950">
    <property type="entry name" value="CISD"/>
</dbReference>
<dbReference type="PANTHER" id="PTHR46491:SF3">
    <property type="entry name" value="CDGSH IRON-SULFUR DOMAIN-CONTAINING PROTEIN 3, MITOCHONDRIAL"/>
    <property type="match status" value="1"/>
</dbReference>
<sequence length="132" mass="14866">MSPMWDQPLSLNKAFPFFSLSLLQTQVIRSWYSTSGLPNHGVIAAKQPFKVELEMNKPYTWCACGYSRKQPFCDGTHNSVQTKMSPIKFNVEMTGYTLLCGCKQTANSPYCDGTHKKNWVQQASLSTCPSRS</sequence>
<dbReference type="InterPro" id="IPR042216">
    <property type="entry name" value="MitoNEET_CISD"/>
</dbReference>
<name>A0A4W3JAC0_CALMI</name>
<proteinExistence type="predicted"/>
<dbReference type="SMART" id="SM00704">
    <property type="entry name" value="ZnF_CDGSH"/>
    <property type="match status" value="2"/>
</dbReference>
<evidence type="ECO:0000256" key="5">
    <source>
        <dbReference type="ARBA" id="ARBA00034078"/>
    </source>
</evidence>
<reference evidence="7" key="4">
    <citation type="submission" date="2025-08" db="UniProtKB">
        <authorList>
            <consortium name="Ensembl"/>
        </authorList>
    </citation>
    <scope>IDENTIFICATION</scope>
</reference>
<keyword evidence="4" id="KW-0411">Iron-sulfur</keyword>
<reference evidence="8" key="2">
    <citation type="journal article" date="2007" name="PLoS Biol.">
        <title>Survey sequencing and comparative analysis of the elephant shark (Callorhinchus milii) genome.</title>
        <authorList>
            <person name="Venkatesh B."/>
            <person name="Kirkness E.F."/>
            <person name="Loh Y.H."/>
            <person name="Halpern A.L."/>
            <person name="Lee A.P."/>
            <person name="Johnson J."/>
            <person name="Dandona N."/>
            <person name="Viswanathan L.D."/>
            <person name="Tay A."/>
            <person name="Venter J.C."/>
            <person name="Strausberg R.L."/>
            <person name="Brenner S."/>
        </authorList>
    </citation>
    <scope>NUCLEOTIDE SEQUENCE [LARGE SCALE GENOMIC DNA]</scope>
</reference>
<dbReference type="GO" id="GO:0046872">
    <property type="term" value="F:metal ion binding"/>
    <property type="evidence" value="ECO:0007669"/>
    <property type="project" value="UniProtKB-KW"/>
</dbReference>
<dbReference type="STRING" id="7868.ENSCMIP00000036496"/>
<feature type="domain" description="Iron-binding zinc finger CDGSH type" evidence="6">
    <location>
        <begin position="46"/>
        <end position="83"/>
    </location>
</feature>
<keyword evidence="2" id="KW-0479">Metal-binding</keyword>
<dbReference type="Ensembl" id="ENSCMIT00000037036.1">
    <property type="protein sequence ID" value="ENSCMIP00000036496.1"/>
    <property type="gene ID" value="ENSCMIG00000015419.1"/>
</dbReference>
<dbReference type="Gene3D" id="3.40.5.90">
    <property type="entry name" value="CDGSH iron-sulfur domain, mitoNEET-type"/>
    <property type="match status" value="2"/>
</dbReference>
<dbReference type="Pfam" id="PF09360">
    <property type="entry name" value="zf-CDGSH"/>
    <property type="match status" value="2"/>
</dbReference>
<dbReference type="GeneTree" id="ENSGT00390000004574"/>
<organism evidence="7 8">
    <name type="scientific">Callorhinchus milii</name>
    <name type="common">Ghost shark</name>
    <dbReference type="NCBI Taxonomy" id="7868"/>
    <lineage>
        <taxon>Eukaryota</taxon>
        <taxon>Metazoa</taxon>
        <taxon>Chordata</taxon>
        <taxon>Craniata</taxon>
        <taxon>Vertebrata</taxon>
        <taxon>Chondrichthyes</taxon>
        <taxon>Holocephali</taxon>
        <taxon>Chimaeriformes</taxon>
        <taxon>Callorhinchidae</taxon>
        <taxon>Callorhinchus</taxon>
    </lineage>
</organism>
<evidence type="ECO:0000256" key="4">
    <source>
        <dbReference type="ARBA" id="ARBA00023014"/>
    </source>
</evidence>
<evidence type="ECO:0000256" key="3">
    <source>
        <dbReference type="ARBA" id="ARBA00023004"/>
    </source>
</evidence>
<reference evidence="7" key="5">
    <citation type="submission" date="2025-09" db="UniProtKB">
        <authorList>
            <consortium name="Ensembl"/>
        </authorList>
    </citation>
    <scope>IDENTIFICATION</scope>
</reference>